<feature type="domain" description="HTH araC/xylS-type" evidence="4">
    <location>
        <begin position="188"/>
        <end position="286"/>
    </location>
</feature>
<dbReference type="OrthoDB" id="9816335at2"/>
<gene>
    <name evidence="5" type="ORF">EHS13_09215</name>
</gene>
<dbReference type="InterPro" id="IPR018060">
    <property type="entry name" value="HTH_AraC"/>
</dbReference>
<dbReference type="RefSeq" id="WP_155700064.1">
    <property type="nucleotide sequence ID" value="NZ_CP034235.1"/>
</dbReference>
<dbReference type="KEGG" id="ppsc:EHS13_09215"/>
<reference evidence="6" key="1">
    <citation type="submission" date="2018-11" db="EMBL/GenBank/DDBJ databases">
        <title>Complete genome sequence of Paenibacillus sp. ML311-T8.</title>
        <authorList>
            <person name="Nam Y.-D."/>
            <person name="Kang J."/>
            <person name="Chung W.-H."/>
            <person name="Park Y.S."/>
        </authorList>
    </citation>
    <scope>NUCLEOTIDE SEQUENCE [LARGE SCALE GENOMIC DNA]</scope>
    <source>
        <strain evidence="6">ML311-T8</strain>
    </source>
</reference>
<dbReference type="SUPFAM" id="SSF51215">
    <property type="entry name" value="Regulatory protein AraC"/>
    <property type="match status" value="1"/>
</dbReference>
<evidence type="ECO:0000256" key="2">
    <source>
        <dbReference type="ARBA" id="ARBA00023125"/>
    </source>
</evidence>
<dbReference type="SMART" id="SM00342">
    <property type="entry name" value="HTH_ARAC"/>
    <property type="match status" value="1"/>
</dbReference>
<dbReference type="InterPro" id="IPR009057">
    <property type="entry name" value="Homeodomain-like_sf"/>
</dbReference>
<dbReference type="Proteomes" id="UP000426246">
    <property type="component" value="Chromosome"/>
</dbReference>
<keyword evidence="1" id="KW-0805">Transcription regulation</keyword>
<dbReference type="InterPro" id="IPR037923">
    <property type="entry name" value="HTH-like"/>
</dbReference>
<evidence type="ECO:0000313" key="5">
    <source>
        <dbReference type="EMBL" id="QGQ95049.1"/>
    </source>
</evidence>
<dbReference type="PANTHER" id="PTHR43280:SF2">
    <property type="entry name" value="HTH-TYPE TRANSCRIPTIONAL REGULATOR EXSA"/>
    <property type="match status" value="1"/>
</dbReference>
<dbReference type="PANTHER" id="PTHR43280">
    <property type="entry name" value="ARAC-FAMILY TRANSCRIPTIONAL REGULATOR"/>
    <property type="match status" value="1"/>
</dbReference>
<dbReference type="PROSITE" id="PS01124">
    <property type="entry name" value="HTH_ARAC_FAMILY_2"/>
    <property type="match status" value="1"/>
</dbReference>
<dbReference type="AlphaFoldDB" id="A0A6B8RG12"/>
<dbReference type="Pfam" id="PF02311">
    <property type="entry name" value="AraC_binding"/>
    <property type="match status" value="1"/>
</dbReference>
<dbReference type="GO" id="GO:0003700">
    <property type="term" value="F:DNA-binding transcription factor activity"/>
    <property type="evidence" value="ECO:0007669"/>
    <property type="project" value="InterPro"/>
</dbReference>
<dbReference type="InterPro" id="IPR018062">
    <property type="entry name" value="HTH_AraC-typ_CS"/>
</dbReference>
<dbReference type="InterPro" id="IPR003313">
    <property type="entry name" value="AraC-bd"/>
</dbReference>
<dbReference type="Pfam" id="PF12833">
    <property type="entry name" value="HTH_18"/>
    <property type="match status" value="1"/>
</dbReference>
<dbReference type="EMBL" id="CP034235">
    <property type="protein sequence ID" value="QGQ95049.1"/>
    <property type="molecule type" value="Genomic_DNA"/>
</dbReference>
<name>A0A6B8RG12_9BACL</name>
<keyword evidence="2" id="KW-0238">DNA-binding</keyword>
<organism evidence="5 6">
    <name type="scientific">Paenibacillus psychroresistens</name>
    <dbReference type="NCBI Taxonomy" id="1778678"/>
    <lineage>
        <taxon>Bacteria</taxon>
        <taxon>Bacillati</taxon>
        <taxon>Bacillota</taxon>
        <taxon>Bacilli</taxon>
        <taxon>Bacillales</taxon>
        <taxon>Paenibacillaceae</taxon>
        <taxon>Paenibacillus</taxon>
    </lineage>
</organism>
<evidence type="ECO:0000259" key="4">
    <source>
        <dbReference type="PROSITE" id="PS01124"/>
    </source>
</evidence>
<evidence type="ECO:0000256" key="1">
    <source>
        <dbReference type="ARBA" id="ARBA00023015"/>
    </source>
</evidence>
<evidence type="ECO:0000256" key="3">
    <source>
        <dbReference type="ARBA" id="ARBA00023163"/>
    </source>
</evidence>
<dbReference type="Gene3D" id="1.10.10.60">
    <property type="entry name" value="Homeodomain-like"/>
    <property type="match status" value="2"/>
</dbReference>
<keyword evidence="6" id="KW-1185">Reference proteome</keyword>
<dbReference type="PROSITE" id="PS00041">
    <property type="entry name" value="HTH_ARAC_FAMILY_1"/>
    <property type="match status" value="1"/>
</dbReference>
<sequence>MKPSKETLKEDIFIKDQLLLYVNRATETFHMPLHSHEFIELAYVAEGKGFHYIENEVQRIHKGQLHVIPIGVSHVFRPNSTDALKDPLIVYNCIFTRKLIDSLIPFITDKAIAEYLAGLSEETLPYYALLDADGAVEKLFLALYREYSLPISGSSTFLNTLLIQLIVTLYRLKNDKIETSSNKPARFLQVLHYMDQQFAEEITLSHLTDRFQWSERHLQRLFKQHTEQTFNHYLQNLRITKSCELLRSSQLSVSRVAESVGYKDIHSFNVLFKRIVGNTPSSYRGQIK</sequence>
<protein>
    <submittedName>
        <fullName evidence="5">AraC family transcriptional regulator</fullName>
    </submittedName>
</protein>
<proteinExistence type="predicted"/>
<accession>A0A6B8RG12</accession>
<dbReference type="SUPFAM" id="SSF46689">
    <property type="entry name" value="Homeodomain-like"/>
    <property type="match status" value="2"/>
</dbReference>
<evidence type="ECO:0000313" key="6">
    <source>
        <dbReference type="Proteomes" id="UP000426246"/>
    </source>
</evidence>
<keyword evidence="3" id="KW-0804">Transcription</keyword>
<dbReference type="InterPro" id="IPR014710">
    <property type="entry name" value="RmlC-like_jellyroll"/>
</dbReference>
<dbReference type="GO" id="GO:0043565">
    <property type="term" value="F:sequence-specific DNA binding"/>
    <property type="evidence" value="ECO:0007669"/>
    <property type="project" value="InterPro"/>
</dbReference>
<dbReference type="Gene3D" id="2.60.120.10">
    <property type="entry name" value="Jelly Rolls"/>
    <property type="match status" value="1"/>
</dbReference>